<feature type="transmembrane region" description="Helical" evidence="6">
    <location>
        <begin position="294"/>
        <end position="313"/>
    </location>
</feature>
<feature type="transmembrane region" description="Helical" evidence="6">
    <location>
        <begin position="35"/>
        <end position="55"/>
    </location>
</feature>
<evidence type="ECO:0000313" key="7">
    <source>
        <dbReference type="EMBL" id="PIZ44763.1"/>
    </source>
</evidence>
<evidence type="ECO:0000256" key="5">
    <source>
        <dbReference type="ARBA" id="ARBA00023136"/>
    </source>
</evidence>
<keyword evidence="4 6" id="KW-1133">Transmembrane helix</keyword>
<dbReference type="PANTHER" id="PTHR30474">
    <property type="entry name" value="CELL CYCLE PROTEIN"/>
    <property type="match status" value="1"/>
</dbReference>
<feature type="transmembrane region" description="Helical" evidence="6">
    <location>
        <begin position="153"/>
        <end position="170"/>
    </location>
</feature>
<feature type="transmembrane region" description="Helical" evidence="6">
    <location>
        <begin position="12"/>
        <end position="29"/>
    </location>
</feature>
<dbReference type="GO" id="GO:0008360">
    <property type="term" value="P:regulation of cell shape"/>
    <property type="evidence" value="ECO:0007669"/>
    <property type="project" value="UniProtKB-KW"/>
</dbReference>
<dbReference type="GO" id="GO:0051301">
    <property type="term" value="P:cell division"/>
    <property type="evidence" value="ECO:0007669"/>
    <property type="project" value="InterPro"/>
</dbReference>
<dbReference type="Pfam" id="PF01098">
    <property type="entry name" value="FTSW_RODA_SPOVE"/>
    <property type="match status" value="1"/>
</dbReference>
<dbReference type="PROSITE" id="PS00428">
    <property type="entry name" value="FTSW_RODA_SPOVE"/>
    <property type="match status" value="1"/>
</dbReference>
<evidence type="ECO:0000256" key="4">
    <source>
        <dbReference type="ARBA" id="ARBA00022989"/>
    </source>
</evidence>
<evidence type="ECO:0000313" key="8">
    <source>
        <dbReference type="Proteomes" id="UP000230553"/>
    </source>
</evidence>
<dbReference type="GO" id="GO:0015648">
    <property type="term" value="F:lipid-linked peptidoglycan transporter activity"/>
    <property type="evidence" value="ECO:0007669"/>
    <property type="project" value="TreeGrafter"/>
</dbReference>
<feature type="transmembrane region" description="Helical" evidence="6">
    <location>
        <begin position="177"/>
        <end position="195"/>
    </location>
</feature>
<evidence type="ECO:0000256" key="6">
    <source>
        <dbReference type="SAM" id="Phobius"/>
    </source>
</evidence>
<comment type="subcellular location">
    <subcellularLocation>
        <location evidence="1">Membrane</location>
        <topology evidence="1">Multi-pass membrane protein</topology>
    </subcellularLocation>
</comment>
<evidence type="ECO:0008006" key="9">
    <source>
        <dbReference type="Google" id="ProtNLM"/>
    </source>
</evidence>
<feature type="transmembrane region" description="Helical" evidence="6">
    <location>
        <begin position="67"/>
        <end position="88"/>
    </location>
</feature>
<dbReference type="EMBL" id="PFNM01000037">
    <property type="protein sequence ID" value="PIZ44763.1"/>
    <property type="molecule type" value="Genomic_DNA"/>
</dbReference>
<feature type="transmembrane region" description="Helical" evidence="6">
    <location>
        <begin position="333"/>
        <end position="353"/>
    </location>
</feature>
<evidence type="ECO:0000256" key="1">
    <source>
        <dbReference type="ARBA" id="ARBA00004141"/>
    </source>
</evidence>
<dbReference type="Proteomes" id="UP000230553">
    <property type="component" value="Unassembled WGS sequence"/>
</dbReference>
<feature type="transmembrane region" description="Helical" evidence="6">
    <location>
        <begin position="256"/>
        <end position="282"/>
    </location>
</feature>
<keyword evidence="5 6" id="KW-0472">Membrane</keyword>
<dbReference type="GO" id="GO:0005886">
    <property type="term" value="C:plasma membrane"/>
    <property type="evidence" value="ECO:0007669"/>
    <property type="project" value="TreeGrafter"/>
</dbReference>
<evidence type="ECO:0000256" key="3">
    <source>
        <dbReference type="ARBA" id="ARBA00022960"/>
    </source>
</evidence>
<evidence type="ECO:0000256" key="2">
    <source>
        <dbReference type="ARBA" id="ARBA00022692"/>
    </source>
</evidence>
<dbReference type="PANTHER" id="PTHR30474:SF1">
    <property type="entry name" value="PEPTIDOGLYCAN GLYCOSYLTRANSFERASE MRDB"/>
    <property type="match status" value="1"/>
</dbReference>
<name>A0A2M7TFP8_9BACT</name>
<dbReference type="AlphaFoldDB" id="A0A2M7TFP8"/>
<accession>A0A2M7TFP8</accession>
<proteinExistence type="predicted"/>
<dbReference type="InterPro" id="IPR018365">
    <property type="entry name" value="Cell_cycle_FtsW-rel_CS"/>
</dbReference>
<dbReference type="InterPro" id="IPR001182">
    <property type="entry name" value="FtsW/RodA"/>
</dbReference>
<reference evidence="8" key="1">
    <citation type="submission" date="2017-09" db="EMBL/GenBank/DDBJ databases">
        <title>Depth-based differentiation of microbial function through sediment-hosted aquifers and enrichment of novel symbionts in the deep terrestrial subsurface.</title>
        <authorList>
            <person name="Probst A.J."/>
            <person name="Ladd B."/>
            <person name="Jarett J.K."/>
            <person name="Geller-Mcgrath D.E."/>
            <person name="Sieber C.M.K."/>
            <person name="Emerson J.B."/>
            <person name="Anantharaman K."/>
            <person name="Thomas B.C."/>
            <person name="Malmstrom R."/>
            <person name="Stieglmeier M."/>
            <person name="Klingl A."/>
            <person name="Woyke T."/>
            <person name="Ryan C.M."/>
            <person name="Banfield J.F."/>
        </authorList>
    </citation>
    <scope>NUCLEOTIDE SEQUENCE [LARGE SCALE GENOMIC DNA]</scope>
</reference>
<feature type="transmembrane region" description="Helical" evidence="6">
    <location>
        <begin position="127"/>
        <end position="147"/>
    </location>
</feature>
<feature type="transmembrane region" description="Helical" evidence="6">
    <location>
        <begin position="100"/>
        <end position="120"/>
    </location>
</feature>
<dbReference type="GO" id="GO:0032153">
    <property type="term" value="C:cell division site"/>
    <property type="evidence" value="ECO:0007669"/>
    <property type="project" value="TreeGrafter"/>
</dbReference>
<organism evidence="7 8">
    <name type="scientific">Candidatus Wolfebacteria bacterium CG_4_10_14_0_2_um_filter_39_18</name>
    <dbReference type="NCBI Taxonomy" id="1975061"/>
    <lineage>
        <taxon>Bacteria</taxon>
        <taxon>Candidatus Wolfeibacteriota</taxon>
    </lineage>
</organism>
<protein>
    <recommendedName>
        <fullName evidence="9">Rod shape-determining protein RodA</fullName>
    </recommendedName>
</protein>
<gene>
    <name evidence="7" type="ORF">COY31_01930</name>
</gene>
<sequence>MLSLVRQLDWKLNFAVLFLIAAGLVTLVSSRPDLFWKQIAFAIAGIIIATAFVFFNWQSYANYRGAIFGLYAVSILFLIIAEFFAPSIRGTRGWLIFGDIHFQVSEFAKLALIAVFAKFFSRKNIGIAKFSNLFSSFIYFLIPAGFVALQPDFGSALVLFCVWFGFLLVSGIKYRHLIVAVIIFSILGGAIWSSVLENYQKDRIIGFIFSEMDPLGVNYNVIQAKIAIGSAGLFGKGFGQGSQAQLGFLPEASTDFIFAAFVEEWGILAGLLLIFVFAFLILRIIRIGLDADNNFGRFICLGAVILFVVQFVFNIGSNLGLTPVIGVTFPFLSYGGSSLLTNLIFVSIIQSVFMRRSI</sequence>
<keyword evidence="2 6" id="KW-0812">Transmembrane</keyword>
<comment type="caution">
    <text evidence="7">The sequence shown here is derived from an EMBL/GenBank/DDBJ whole genome shotgun (WGS) entry which is preliminary data.</text>
</comment>
<keyword evidence="3" id="KW-0133">Cell shape</keyword>